<dbReference type="GeneID" id="80536091"/>
<keyword evidence="1" id="KW-1133">Transmembrane helix</keyword>
<evidence type="ECO:0000256" key="1">
    <source>
        <dbReference type="SAM" id="Phobius"/>
    </source>
</evidence>
<keyword evidence="1" id="KW-0812">Transmembrane</keyword>
<proteinExistence type="predicted"/>
<keyword evidence="3" id="KW-1185">Reference proteome</keyword>
<dbReference type="EMBL" id="MK026591">
    <property type="protein sequence ID" value="AYP67567.1"/>
    <property type="molecule type" value="Genomic_RNA"/>
</dbReference>
<accession>A0A3G3BTJ6</accession>
<dbReference type="KEGG" id="vg:80536091"/>
<organism evidence="2">
    <name type="scientific">Genoa virus</name>
    <dbReference type="NCBI Taxonomy" id="2485870"/>
    <lineage>
        <taxon>Viruses</taxon>
        <taxon>Riboviria</taxon>
        <taxon>Orthornavirae</taxon>
        <taxon>Negarnaviricota</taxon>
        <taxon>Haploviricotina</taxon>
        <taxon>Monjiviricetes</taxon>
        <taxon>Jingchuvirales</taxon>
        <taxon>Chuviridae</taxon>
        <taxon>Mivirus</taxon>
        <taxon>Mivirus genovaense</taxon>
    </lineage>
</organism>
<evidence type="ECO:0000313" key="3">
    <source>
        <dbReference type="Proteomes" id="UP000676737"/>
    </source>
</evidence>
<dbReference type="Pfam" id="PF24664">
    <property type="entry name" value="Monjiviricetes_fusion"/>
    <property type="match status" value="1"/>
</dbReference>
<feature type="transmembrane region" description="Helical" evidence="1">
    <location>
        <begin position="545"/>
        <end position="567"/>
    </location>
</feature>
<dbReference type="RefSeq" id="YP_010798051.1">
    <property type="nucleotide sequence ID" value="NC_076294.1"/>
</dbReference>
<protein>
    <submittedName>
        <fullName evidence="2">Glycoprotein</fullName>
    </submittedName>
</protein>
<keyword evidence="1" id="KW-0472">Membrane</keyword>
<sequence length="677" mass="75715">MMISMVINTWIIMMLINTGETLIGYDCTNKNTNLTAVSLSTVTPCHEDRRPDDEEEVDIQLVQRRSNDLVQIKTCLVERSYLITHCGMHSHSSVMYRGITVKDIIKTSRNQCNMLHDHGTYQLMNGALITGLKVNSSFTTSVVEMGGIGAGGKCHGTSFYLNNHHYESAVMSSSYNFKLMEEHAKLELETGLIRPSSSYAQPFHKREGFDPDLGYIFWDGTGVNEKCSRTSYLVVYEGKAKVFVSRGGTKTLVVNNTDQVMAIGLRDPAILCHQQAVETDHPKLFVVNKAMGIGGFYFIKTQVHPSEVDLFLYTNSKLVYVEQHLSRELTTVFQHFHKRMCEVKHQSLNQLTTLAFMSPEEFAWAYAKRPGVTGVVRGEIVYVVECEPVSVDFRASSRCYQEIPVTMNGTDMFIKPRSRILARFGTEIDCSPIAPPLYLLQGGWVAFTPLPASAPAPLIMTAEPVEKWTYKAVPRLVASGIYSQETLAKYQQSLMFPTERTAITHTISAVIAGMDVNNQHLDSGLLIGQGTFEVMQNSFMTRVYGWWWTLSVNLAGIVGVFYAILFIRAIAATALNGVVLFKTFGLSFKLLAMVWGTLAKYFLFYASKNDQELNHPTPRVDDPETGPSATLYPSLPSAPHMTAVSETTERDLHNERTVKVDVSSDTAYYKSLENAKK</sequence>
<name>A0A3G3BTJ6_9VIRU</name>
<dbReference type="Proteomes" id="UP000676737">
    <property type="component" value="Segment"/>
</dbReference>
<evidence type="ECO:0000313" key="2">
    <source>
        <dbReference type="EMBL" id="AYP67567.1"/>
    </source>
</evidence>
<reference evidence="2" key="1">
    <citation type="submission" date="2018-10" db="EMBL/GenBank/DDBJ databases">
        <title>Extensive Diversity of RNA Viruses in Australian Ticks.</title>
        <authorList>
            <person name="Harvey E."/>
            <person name="Rose K."/>
            <person name="Eden J.-S."/>
            <person name="Lo N."/>
            <person name="Abeyasuriya T."/>
            <person name="Shi M."/>
            <person name="Doggett S.L."/>
            <person name="Holmes E.C."/>
        </authorList>
    </citation>
    <scope>NUCLEOTIDE SEQUENCE</scope>
</reference>
<feature type="transmembrane region" description="Helical" evidence="1">
    <location>
        <begin position="579"/>
        <end position="603"/>
    </location>
</feature>